<dbReference type="OrthoDB" id="389272at2"/>
<dbReference type="Gene3D" id="1.10.940.10">
    <property type="entry name" value="NusB-like"/>
    <property type="match status" value="1"/>
</dbReference>
<dbReference type="Proteomes" id="UP000239785">
    <property type="component" value="Unassembled WGS sequence"/>
</dbReference>
<keyword evidence="4" id="KW-1185">Reference proteome</keyword>
<dbReference type="GO" id="GO:0006355">
    <property type="term" value="P:regulation of DNA-templated transcription"/>
    <property type="evidence" value="ECO:0007669"/>
    <property type="project" value="InterPro"/>
</dbReference>
<proteinExistence type="predicted"/>
<keyword evidence="1" id="KW-0694">RNA-binding</keyword>
<protein>
    <submittedName>
        <fullName evidence="3">Transcription antitermination protein NusB</fullName>
    </submittedName>
</protein>
<comment type="caution">
    <text evidence="3">The sequence shown here is derived from an EMBL/GenBank/DDBJ whole genome shotgun (WGS) entry which is preliminary data.</text>
</comment>
<name>A0A2S5RG72_9MOLU</name>
<evidence type="ECO:0000259" key="2">
    <source>
        <dbReference type="Pfam" id="PF01029"/>
    </source>
</evidence>
<dbReference type="SUPFAM" id="SSF48013">
    <property type="entry name" value="NusB-like"/>
    <property type="match status" value="1"/>
</dbReference>
<reference evidence="3 4" key="1">
    <citation type="submission" date="2017-11" db="EMBL/GenBank/DDBJ databases">
        <title>Genome sequence of Mesoplasma corruscae ELCA-2 (ATCC 49579).</title>
        <authorList>
            <person name="Lo W.-S."/>
            <person name="Kuo C.-H."/>
        </authorList>
    </citation>
    <scope>NUCLEOTIDE SEQUENCE [LARGE SCALE GENOMIC DNA]</scope>
    <source>
        <strain evidence="3 4">ELCA-2</strain>
    </source>
</reference>
<dbReference type="AlphaFoldDB" id="A0A2S5RG72"/>
<evidence type="ECO:0000313" key="3">
    <source>
        <dbReference type="EMBL" id="PPE06334.1"/>
    </source>
</evidence>
<accession>A0A2S5RG72</accession>
<gene>
    <name evidence="3" type="primary">nusB</name>
    <name evidence="3" type="ORF">MCORR_v1c06390</name>
</gene>
<feature type="domain" description="NusB/RsmB/TIM44" evidence="2">
    <location>
        <begin position="10"/>
        <end position="133"/>
    </location>
</feature>
<dbReference type="RefSeq" id="WP_104208162.1">
    <property type="nucleotide sequence ID" value="NZ_PHNF01000002.1"/>
</dbReference>
<dbReference type="Pfam" id="PF01029">
    <property type="entry name" value="NusB"/>
    <property type="match status" value="1"/>
</dbReference>
<sequence>MSEFKINLTDRRRILVQLFYRYALTNSDISVIKQDLLDETQEKLDIPTFEIANKVADQIFEIIDVIVPVLSIKWQWERIPAYVQSALIIGTYEIKNTDTPKPVTINEILKLIKFAMPDYEYKYVNAVLDKMEKPNG</sequence>
<dbReference type="InterPro" id="IPR006027">
    <property type="entry name" value="NusB_RsmB_TIM44"/>
</dbReference>
<dbReference type="GO" id="GO:0003723">
    <property type="term" value="F:RNA binding"/>
    <property type="evidence" value="ECO:0007669"/>
    <property type="project" value="UniProtKB-KW"/>
</dbReference>
<evidence type="ECO:0000313" key="4">
    <source>
        <dbReference type="Proteomes" id="UP000239785"/>
    </source>
</evidence>
<evidence type="ECO:0000256" key="1">
    <source>
        <dbReference type="ARBA" id="ARBA00022884"/>
    </source>
</evidence>
<dbReference type="EMBL" id="PHNF01000002">
    <property type="protein sequence ID" value="PPE06334.1"/>
    <property type="molecule type" value="Genomic_DNA"/>
</dbReference>
<dbReference type="InterPro" id="IPR035926">
    <property type="entry name" value="NusB-like_sf"/>
</dbReference>
<organism evidence="3 4">
    <name type="scientific">Mesoplasma corruscae</name>
    <dbReference type="NCBI Taxonomy" id="216874"/>
    <lineage>
        <taxon>Bacteria</taxon>
        <taxon>Bacillati</taxon>
        <taxon>Mycoplasmatota</taxon>
        <taxon>Mollicutes</taxon>
        <taxon>Entomoplasmatales</taxon>
        <taxon>Entomoplasmataceae</taxon>
        <taxon>Mesoplasma</taxon>
    </lineage>
</organism>